<evidence type="ECO:0000313" key="1">
    <source>
        <dbReference type="EMBL" id="RNA44577.1"/>
    </source>
</evidence>
<sequence length="123" mass="14644">MNIPLERKRRPGRPKVITLTNVINNLGTSIYEESDLKDQPAQEPISKRILLEETPIKLLNHSDIILFLSHNHFYREKINKIHRFVKKFSPIKIIDFLACLQGLAYWHNFEIFSLISKFFKRRN</sequence>
<reference evidence="1 2" key="1">
    <citation type="journal article" date="2018" name="Sci. Rep.">
        <title>Genomic signatures of local adaptation to the degree of environmental predictability in rotifers.</title>
        <authorList>
            <person name="Franch-Gras L."/>
            <person name="Hahn C."/>
            <person name="Garcia-Roger E.M."/>
            <person name="Carmona M.J."/>
            <person name="Serra M."/>
            <person name="Gomez A."/>
        </authorList>
    </citation>
    <scope>NUCLEOTIDE SEQUENCE [LARGE SCALE GENOMIC DNA]</scope>
    <source>
        <strain evidence="1">HYR1</strain>
    </source>
</reference>
<organism evidence="1 2">
    <name type="scientific">Brachionus plicatilis</name>
    <name type="common">Marine rotifer</name>
    <name type="synonym">Brachionus muelleri</name>
    <dbReference type="NCBI Taxonomy" id="10195"/>
    <lineage>
        <taxon>Eukaryota</taxon>
        <taxon>Metazoa</taxon>
        <taxon>Spiralia</taxon>
        <taxon>Gnathifera</taxon>
        <taxon>Rotifera</taxon>
        <taxon>Eurotatoria</taxon>
        <taxon>Monogononta</taxon>
        <taxon>Pseudotrocha</taxon>
        <taxon>Ploima</taxon>
        <taxon>Brachionidae</taxon>
        <taxon>Brachionus</taxon>
    </lineage>
</organism>
<dbReference type="AlphaFoldDB" id="A0A3M7T9I2"/>
<name>A0A3M7T9I2_BRAPC</name>
<keyword evidence="2" id="KW-1185">Reference proteome</keyword>
<accession>A0A3M7T9I2</accession>
<comment type="caution">
    <text evidence="1">The sequence shown here is derived from an EMBL/GenBank/DDBJ whole genome shotgun (WGS) entry which is preliminary data.</text>
</comment>
<protein>
    <submittedName>
        <fullName evidence="1">Uncharacterized protein</fullName>
    </submittedName>
</protein>
<evidence type="ECO:0000313" key="2">
    <source>
        <dbReference type="Proteomes" id="UP000276133"/>
    </source>
</evidence>
<dbReference type="Proteomes" id="UP000276133">
    <property type="component" value="Unassembled WGS sequence"/>
</dbReference>
<proteinExistence type="predicted"/>
<gene>
    <name evidence="1" type="ORF">BpHYR1_001330</name>
</gene>
<dbReference type="EMBL" id="REGN01000083">
    <property type="protein sequence ID" value="RNA44577.1"/>
    <property type="molecule type" value="Genomic_DNA"/>
</dbReference>